<comment type="function">
    <text evidence="6">Choline transporter.</text>
</comment>
<dbReference type="InterPro" id="IPR007603">
    <property type="entry name" value="Choline_transptr-like"/>
</dbReference>
<protein>
    <recommendedName>
        <fullName evidence="6">Choline transporter-like protein</fullName>
    </recommendedName>
</protein>
<dbReference type="PANTHER" id="PTHR12385:SF4">
    <property type="entry name" value="PROTEIN PNS1"/>
    <property type="match status" value="1"/>
</dbReference>
<comment type="similarity">
    <text evidence="2 6">Belongs to the CTL (choline transporter-like) family.</text>
</comment>
<keyword evidence="5 6" id="KW-0472">Membrane</keyword>
<evidence type="ECO:0000313" key="8">
    <source>
        <dbReference type="EMBL" id="CAE0726478.1"/>
    </source>
</evidence>
<evidence type="ECO:0000256" key="5">
    <source>
        <dbReference type="ARBA" id="ARBA00023136"/>
    </source>
</evidence>
<dbReference type="AlphaFoldDB" id="A0A7S4EPH1"/>
<dbReference type="PANTHER" id="PTHR12385">
    <property type="entry name" value="CHOLINE TRANSPORTER-LIKE (SLC FAMILY 44)"/>
    <property type="match status" value="1"/>
</dbReference>
<proteinExistence type="inferred from homology"/>
<accession>A0A7S4EPH1</accession>
<feature type="transmembrane region" description="Helical" evidence="6">
    <location>
        <begin position="280"/>
        <end position="303"/>
    </location>
</feature>
<feature type="transmembrane region" description="Helical" evidence="6">
    <location>
        <begin position="74"/>
        <end position="98"/>
    </location>
</feature>
<evidence type="ECO:0000256" key="2">
    <source>
        <dbReference type="ARBA" id="ARBA00007168"/>
    </source>
</evidence>
<gene>
    <name evidence="8" type="ORF">PAUS00366_LOCUS19235</name>
</gene>
<feature type="transmembrane region" description="Helical" evidence="6">
    <location>
        <begin position="309"/>
        <end position="327"/>
    </location>
</feature>
<feature type="transmembrane region" description="Helical" evidence="6">
    <location>
        <begin position="219"/>
        <end position="235"/>
    </location>
</feature>
<feature type="transmembrane region" description="Helical" evidence="6">
    <location>
        <begin position="105"/>
        <end position="126"/>
    </location>
</feature>
<keyword evidence="3 6" id="KW-0812">Transmembrane</keyword>
<feature type="transmembrane region" description="Helical" evidence="6">
    <location>
        <begin position="42"/>
        <end position="62"/>
    </location>
</feature>
<evidence type="ECO:0000256" key="3">
    <source>
        <dbReference type="ARBA" id="ARBA00022692"/>
    </source>
</evidence>
<dbReference type="Pfam" id="PF04515">
    <property type="entry name" value="Choline_transpo"/>
    <property type="match status" value="1"/>
</dbReference>
<name>A0A7S4EPH1_9STRA</name>
<feature type="transmembrane region" description="Helical" evidence="6">
    <location>
        <begin position="334"/>
        <end position="353"/>
    </location>
</feature>
<dbReference type="GO" id="GO:0022857">
    <property type="term" value="F:transmembrane transporter activity"/>
    <property type="evidence" value="ECO:0007669"/>
    <property type="project" value="UniProtKB-UniRule"/>
</dbReference>
<dbReference type="GO" id="GO:0005886">
    <property type="term" value="C:plasma membrane"/>
    <property type="evidence" value="ECO:0007669"/>
    <property type="project" value="UniProtKB-SubCell"/>
</dbReference>
<reference evidence="8" key="1">
    <citation type="submission" date="2021-01" db="EMBL/GenBank/DDBJ databases">
        <authorList>
            <person name="Corre E."/>
            <person name="Pelletier E."/>
            <person name="Niang G."/>
            <person name="Scheremetjew M."/>
            <person name="Finn R."/>
            <person name="Kale V."/>
            <person name="Holt S."/>
            <person name="Cochrane G."/>
            <person name="Meng A."/>
            <person name="Brown T."/>
            <person name="Cohen L."/>
        </authorList>
    </citation>
    <scope>NUCLEOTIDE SEQUENCE</scope>
    <source>
        <strain evidence="8">10249 10 AB</strain>
    </source>
</reference>
<dbReference type="EMBL" id="HBIX01028514">
    <property type="protein sequence ID" value="CAE0726478.1"/>
    <property type="molecule type" value="Transcribed_RNA"/>
</dbReference>
<sequence>MGEMVVVQGTTVPSGGNFEVEPTTNANGDNPDPAKTGCKDPIFAVLFYVNVIAILAVVAVYGVPAMNGVKSASYMGYVTIAAVFGILSLALSGVGLILLMSCPALIIKCGLIFSVVMSLLYCIYSFLFMNMFYGIIAVVFFMITVCYAKAVWSRIPFAAVNMLTAATAIKANLGVTFFAVFFTVVEVAWFVLWTIALSGVYDETVNCSDDGNNADGSCNINYGLLFLLFLSLYFTQQVLQSCVHVTVAGTVATWWVAPDESGCCSKAVCNSFIRTVTTSFGSICFGSLLVAILQALKAIASAAQSNDDMALLACIAQCIIGCLQRILEYFNKWAYIYVGVYGYSYIEAGKAVMQLFKDRGWEAIIADDLVSGAIFLVCVVIGLIIGGIGVALATINSQTMELAMNSLWAAFGIGFVAGLFVCCILLSTIASGVNTVLVMFADAPQEFQRNHPELSEKMRTVWEEFYPGSI</sequence>
<organism evidence="8">
    <name type="scientific">Pseudo-nitzschia australis</name>
    <dbReference type="NCBI Taxonomy" id="44445"/>
    <lineage>
        <taxon>Eukaryota</taxon>
        <taxon>Sar</taxon>
        <taxon>Stramenopiles</taxon>
        <taxon>Ochrophyta</taxon>
        <taxon>Bacillariophyta</taxon>
        <taxon>Bacillariophyceae</taxon>
        <taxon>Bacillariophycidae</taxon>
        <taxon>Bacillariales</taxon>
        <taxon>Bacillariaceae</taxon>
        <taxon>Pseudo-nitzschia</taxon>
    </lineage>
</organism>
<feature type="transmembrane region" description="Helical" evidence="6">
    <location>
        <begin position="132"/>
        <end position="152"/>
    </location>
</feature>
<feature type="transmembrane region" description="Helical" evidence="6">
    <location>
        <begin position="373"/>
        <end position="395"/>
    </location>
</feature>
<evidence type="ECO:0000256" key="7">
    <source>
        <dbReference type="SAM" id="MobiDB-lite"/>
    </source>
</evidence>
<feature type="transmembrane region" description="Helical" evidence="6">
    <location>
        <begin position="407"/>
        <end position="430"/>
    </location>
</feature>
<keyword evidence="4 6" id="KW-1133">Transmembrane helix</keyword>
<feature type="region of interest" description="Disordered" evidence="7">
    <location>
        <begin position="12"/>
        <end position="33"/>
    </location>
</feature>
<comment type="subcellular location">
    <subcellularLocation>
        <location evidence="6">Cell membrane</location>
        <topology evidence="6">Multi-pass membrane protein</topology>
    </subcellularLocation>
    <subcellularLocation>
        <location evidence="1">Membrane</location>
        <topology evidence="1">Multi-pass membrane protein</topology>
    </subcellularLocation>
</comment>
<evidence type="ECO:0000256" key="1">
    <source>
        <dbReference type="ARBA" id="ARBA00004141"/>
    </source>
</evidence>
<evidence type="ECO:0000256" key="6">
    <source>
        <dbReference type="RuleBase" id="RU368066"/>
    </source>
</evidence>
<evidence type="ECO:0000256" key="4">
    <source>
        <dbReference type="ARBA" id="ARBA00022989"/>
    </source>
</evidence>
<feature type="transmembrane region" description="Helical" evidence="6">
    <location>
        <begin position="173"/>
        <end position="199"/>
    </location>
</feature>